<organism evidence="9 10">
    <name type="scientific">Ceratopteris richardii</name>
    <name type="common">Triangle waterfern</name>
    <dbReference type="NCBI Taxonomy" id="49495"/>
    <lineage>
        <taxon>Eukaryota</taxon>
        <taxon>Viridiplantae</taxon>
        <taxon>Streptophyta</taxon>
        <taxon>Embryophyta</taxon>
        <taxon>Tracheophyta</taxon>
        <taxon>Polypodiopsida</taxon>
        <taxon>Polypodiidae</taxon>
        <taxon>Polypodiales</taxon>
        <taxon>Pteridineae</taxon>
        <taxon>Pteridaceae</taxon>
        <taxon>Parkerioideae</taxon>
        <taxon>Ceratopteris</taxon>
    </lineage>
</organism>
<proteinExistence type="inferred from homology"/>
<dbReference type="OMA" id="YMPSMLY"/>
<dbReference type="FunFam" id="1.10.472.10:FF:000060">
    <property type="entry name" value="D6-type cyclin"/>
    <property type="match status" value="1"/>
</dbReference>
<dbReference type="InterPro" id="IPR006671">
    <property type="entry name" value="Cyclin_N"/>
</dbReference>
<evidence type="ECO:0000256" key="3">
    <source>
        <dbReference type="ARBA" id="ARBA00023127"/>
    </source>
</evidence>
<comment type="caution">
    <text evidence="9">The sequence shown here is derived from an EMBL/GenBank/DDBJ whole genome shotgun (WGS) entry which is preliminary data.</text>
</comment>
<dbReference type="Pfam" id="PF02984">
    <property type="entry name" value="Cyclin_C"/>
    <property type="match status" value="1"/>
</dbReference>
<accession>A0A8T2QCY7</accession>
<dbReference type="PROSITE" id="PS00292">
    <property type="entry name" value="CYCLINS"/>
    <property type="match status" value="1"/>
</dbReference>
<evidence type="ECO:0000259" key="7">
    <source>
        <dbReference type="SMART" id="SM00385"/>
    </source>
</evidence>
<dbReference type="AlphaFoldDB" id="A0A8T2QCY7"/>
<feature type="domain" description="Cyclin-like" evidence="7">
    <location>
        <begin position="113"/>
        <end position="200"/>
    </location>
</feature>
<dbReference type="CDD" id="cd20544">
    <property type="entry name" value="CYCLIN_AtCycD-like_rpt2"/>
    <property type="match status" value="1"/>
</dbReference>
<protein>
    <recommendedName>
        <fullName evidence="11">B-like cyclin</fullName>
    </recommendedName>
</protein>
<feature type="domain" description="Cyclin C-terminal" evidence="8">
    <location>
        <begin position="209"/>
        <end position="347"/>
    </location>
</feature>
<dbReference type="InterPro" id="IPR039361">
    <property type="entry name" value="Cyclin"/>
</dbReference>
<dbReference type="InterPro" id="IPR004367">
    <property type="entry name" value="Cyclin_C-dom"/>
</dbReference>
<dbReference type="InterPro" id="IPR036915">
    <property type="entry name" value="Cyclin-like_sf"/>
</dbReference>
<keyword evidence="10" id="KW-1185">Reference proteome</keyword>
<dbReference type="SMART" id="SM01332">
    <property type="entry name" value="Cyclin_C"/>
    <property type="match status" value="1"/>
</dbReference>
<dbReference type="SMART" id="SM00385">
    <property type="entry name" value="CYCLIN"/>
    <property type="match status" value="1"/>
</dbReference>
<evidence type="ECO:0000256" key="5">
    <source>
        <dbReference type="RuleBase" id="RU000383"/>
    </source>
</evidence>
<sequence length="364" mass="40754">MAFSPTEANADFEQSSLLCNEDTCTCFFDEADGVNTNASQMFDDCSCHYDEDDAYNLQKDMSEHEDLASGLQRSLSELFERENHYLPQADFVLSATAQSSRNVDASSRRQAVSWILKMRGFFRFSAYTVSLSINYFDRFLSLHQLPTGKAWTLQLLSVTCLSLAAKMEEIDAPLLLDLQVGADLVFEPRTIQRMELLVLSTLGWKLSSVTPISYTSYFIIRLDSDIRTKQALTLRVNELIFSCALEIRFLRFLPSSIAAAATLCALQEILPLQVAEQKRYLLNTMPHQSQVELMSCYPVMMELFSTVQCSVAKEAEDSVPQSPVAVLDASFSSNSMSNATMTSHSCPPISPAPSKKRRIDSPQK</sequence>
<evidence type="ECO:0000259" key="8">
    <source>
        <dbReference type="SMART" id="SM01332"/>
    </source>
</evidence>
<evidence type="ECO:0000313" key="10">
    <source>
        <dbReference type="Proteomes" id="UP000825935"/>
    </source>
</evidence>
<dbReference type="Pfam" id="PF00134">
    <property type="entry name" value="Cyclin_N"/>
    <property type="match status" value="1"/>
</dbReference>
<dbReference type="InterPro" id="IPR013763">
    <property type="entry name" value="Cyclin-like_dom"/>
</dbReference>
<evidence type="ECO:0008006" key="11">
    <source>
        <dbReference type="Google" id="ProtNLM"/>
    </source>
</evidence>
<reference evidence="9" key="1">
    <citation type="submission" date="2021-08" db="EMBL/GenBank/DDBJ databases">
        <title>WGS assembly of Ceratopteris richardii.</title>
        <authorList>
            <person name="Marchant D.B."/>
            <person name="Chen G."/>
            <person name="Jenkins J."/>
            <person name="Shu S."/>
            <person name="Leebens-Mack J."/>
            <person name="Grimwood J."/>
            <person name="Schmutz J."/>
            <person name="Soltis P."/>
            <person name="Soltis D."/>
            <person name="Chen Z.-H."/>
        </authorList>
    </citation>
    <scope>NUCLEOTIDE SEQUENCE</scope>
    <source>
        <strain evidence="9">Whitten #5841</strain>
        <tissue evidence="9">Leaf</tissue>
    </source>
</reference>
<feature type="compositionally biased region" description="Low complexity" evidence="6">
    <location>
        <begin position="335"/>
        <end position="345"/>
    </location>
</feature>
<feature type="region of interest" description="Disordered" evidence="6">
    <location>
        <begin position="335"/>
        <end position="364"/>
    </location>
</feature>
<dbReference type="PANTHER" id="PTHR10177">
    <property type="entry name" value="CYCLINS"/>
    <property type="match status" value="1"/>
</dbReference>
<evidence type="ECO:0000256" key="2">
    <source>
        <dbReference type="ARBA" id="ARBA00022618"/>
    </source>
</evidence>
<gene>
    <name evidence="9" type="ORF">KP509_35G003500</name>
</gene>
<dbReference type="OrthoDB" id="5590282at2759"/>
<name>A0A8T2QCY7_CERRI</name>
<evidence type="ECO:0000313" key="9">
    <source>
        <dbReference type="EMBL" id="KAH7281922.1"/>
    </source>
</evidence>
<dbReference type="InterPro" id="IPR048258">
    <property type="entry name" value="Cyclins_cyclin-box"/>
</dbReference>
<evidence type="ECO:0000256" key="1">
    <source>
        <dbReference type="ARBA" id="ARBA00009065"/>
    </source>
</evidence>
<dbReference type="GO" id="GO:0051301">
    <property type="term" value="P:cell division"/>
    <property type="evidence" value="ECO:0007669"/>
    <property type="project" value="UniProtKB-KW"/>
</dbReference>
<dbReference type="Proteomes" id="UP000825935">
    <property type="component" value="Chromosome 35"/>
</dbReference>
<dbReference type="CDD" id="cd20543">
    <property type="entry name" value="CYCLIN_AtCycD-like_rpt1"/>
    <property type="match status" value="1"/>
</dbReference>
<keyword evidence="3 5" id="KW-0195">Cyclin</keyword>
<comment type="similarity">
    <text evidence="1">Belongs to the cyclin family. Cyclin D subfamily.</text>
</comment>
<evidence type="ECO:0000256" key="4">
    <source>
        <dbReference type="ARBA" id="ARBA00023306"/>
    </source>
</evidence>
<dbReference type="Gene3D" id="1.10.472.10">
    <property type="entry name" value="Cyclin-like"/>
    <property type="match status" value="2"/>
</dbReference>
<keyword evidence="2" id="KW-0132">Cell division</keyword>
<keyword evidence="4" id="KW-0131">Cell cycle</keyword>
<dbReference type="SUPFAM" id="SSF47954">
    <property type="entry name" value="Cyclin-like"/>
    <property type="match status" value="2"/>
</dbReference>
<evidence type="ECO:0000256" key="6">
    <source>
        <dbReference type="SAM" id="MobiDB-lite"/>
    </source>
</evidence>
<dbReference type="EMBL" id="CM035440">
    <property type="protein sequence ID" value="KAH7281922.1"/>
    <property type="molecule type" value="Genomic_DNA"/>
</dbReference>